<feature type="transmembrane region" description="Helical" evidence="7">
    <location>
        <begin position="259"/>
        <end position="279"/>
    </location>
</feature>
<dbReference type="InterPro" id="IPR007271">
    <property type="entry name" value="Nuc_sug_transpt"/>
</dbReference>
<keyword evidence="2" id="KW-0762">Sugar transport</keyword>
<reference evidence="9" key="1">
    <citation type="submission" date="2021-02" db="EMBL/GenBank/DDBJ databases">
        <authorList>
            <person name="Nowell W R."/>
        </authorList>
    </citation>
    <scope>NUCLEOTIDE SEQUENCE</scope>
</reference>
<evidence type="ECO:0000256" key="1">
    <source>
        <dbReference type="ARBA" id="ARBA00004141"/>
    </source>
</evidence>
<dbReference type="OrthoDB" id="419167at2759"/>
<evidence type="ECO:0000256" key="5">
    <source>
        <dbReference type="ARBA" id="ARBA00023136"/>
    </source>
</evidence>
<dbReference type="Gene3D" id="2.40.50.40">
    <property type="match status" value="1"/>
</dbReference>
<feature type="transmembrane region" description="Helical" evidence="7">
    <location>
        <begin position="89"/>
        <end position="111"/>
    </location>
</feature>
<evidence type="ECO:0000256" key="7">
    <source>
        <dbReference type="SAM" id="Phobius"/>
    </source>
</evidence>
<dbReference type="SUPFAM" id="SSF54160">
    <property type="entry name" value="Chromo domain-like"/>
    <property type="match status" value="1"/>
</dbReference>
<evidence type="ECO:0000256" key="2">
    <source>
        <dbReference type="ARBA" id="ARBA00022597"/>
    </source>
</evidence>
<dbReference type="InterPro" id="IPR000953">
    <property type="entry name" value="Chromo/chromo_shadow_dom"/>
</dbReference>
<accession>A0A817T665</accession>
<feature type="transmembrane region" description="Helical" evidence="7">
    <location>
        <begin position="299"/>
        <end position="328"/>
    </location>
</feature>
<evidence type="ECO:0000256" key="3">
    <source>
        <dbReference type="ARBA" id="ARBA00022692"/>
    </source>
</evidence>
<feature type="transmembrane region" description="Helical" evidence="7">
    <location>
        <begin position="47"/>
        <end position="69"/>
    </location>
</feature>
<dbReference type="InterPro" id="IPR023780">
    <property type="entry name" value="Chromo_domain"/>
</dbReference>
<evidence type="ECO:0000313" key="10">
    <source>
        <dbReference type="Proteomes" id="UP000663825"/>
    </source>
</evidence>
<feature type="domain" description="Chromo" evidence="8">
    <location>
        <begin position="326"/>
        <end position="384"/>
    </location>
</feature>
<dbReference type="Pfam" id="PF00385">
    <property type="entry name" value="Chromo"/>
    <property type="match status" value="1"/>
</dbReference>
<protein>
    <recommendedName>
        <fullName evidence="8">Chromo domain-containing protein</fullName>
    </recommendedName>
</protein>
<dbReference type="GO" id="GO:0000139">
    <property type="term" value="C:Golgi membrane"/>
    <property type="evidence" value="ECO:0007669"/>
    <property type="project" value="InterPro"/>
</dbReference>
<evidence type="ECO:0000259" key="8">
    <source>
        <dbReference type="PROSITE" id="PS50013"/>
    </source>
</evidence>
<keyword evidence="5 7" id="KW-0472">Membrane</keyword>
<sequence length="631" mass="71950">MQINNIVGFDLPMPDSANTTDPNASLLSKPEHSQNSKQKSDNLLQSIGFRSMIIFQILAYGSYSILVHLCEKDGAVAFSSTTMNFVLEFTKLIFSFSALFYFSSVNVDVSLSRKQIRSWLKQSLPYSIPGILYFINNNLAVHMQVQMDPASYQILSNFKILTTAILYRIIIKQKLTRRKWFALSLLFFGGLAYSIGTLKNSSYVSKKVTTTSIIMPEMYIRPLGVPMIAVYCIFSGLAGVYNEWILKKHYTESLHLQNIFLYTYGTLLNLFPAVASAVAKSGSGHIFNPFDGFSFYTWLIVLTQALNGLFISLPNGIKILVTPLVFIVQRIIDHRFRNGRKEFLIAWKGYPDEQNTWEPQQNLDCPDLITEYEAHLLQQSRYMNPDTDTSSLSQQKKVEDECQDFTIPRTTNPGNKLSVLDSVLQHVTLFSGVENARQWFTKLDSKLCELHLSLIDRLEIFRNVFTCDAMIWSSINKDKFKSYTDFCRLFAFAYFKFEQFSKHTTIEPQNKTSSMLASAIINNALLDISPDCLINPSASAVCSNKSQESTAKDISNSILSTTICKALIDKFVKDPLKFHGGKDNIYRWIDEIDQQFKTMNLCDSYKLNLIHICLKGEAYQWFQPQPMPFTS</sequence>
<keyword evidence="2" id="KW-0813">Transport</keyword>
<feature type="transmembrane region" description="Helical" evidence="7">
    <location>
        <begin position="218"/>
        <end position="238"/>
    </location>
</feature>
<dbReference type="GO" id="GO:0015165">
    <property type="term" value="F:pyrimidine nucleotide-sugar transmembrane transporter activity"/>
    <property type="evidence" value="ECO:0007669"/>
    <property type="project" value="InterPro"/>
</dbReference>
<gene>
    <name evidence="9" type="ORF">TIS948_LOCUS18535</name>
</gene>
<dbReference type="CDD" id="cd18631">
    <property type="entry name" value="CD_HP1_like"/>
    <property type="match status" value="1"/>
</dbReference>
<comment type="caution">
    <text evidence="9">The sequence shown here is derived from an EMBL/GenBank/DDBJ whole genome shotgun (WGS) entry which is preliminary data.</text>
</comment>
<evidence type="ECO:0000313" key="9">
    <source>
        <dbReference type="EMBL" id="CAF3303106.1"/>
    </source>
</evidence>
<evidence type="ECO:0000256" key="4">
    <source>
        <dbReference type="ARBA" id="ARBA00022989"/>
    </source>
</evidence>
<proteinExistence type="predicted"/>
<keyword evidence="3 7" id="KW-0812">Transmembrane</keyword>
<name>A0A817T665_9BILA</name>
<feature type="compositionally biased region" description="Basic and acidic residues" evidence="6">
    <location>
        <begin position="29"/>
        <end position="38"/>
    </location>
</feature>
<organism evidence="9 10">
    <name type="scientific">Rotaria socialis</name>
    <dbReference type="NCBI Taxonomy" id="392032"/>
    <lineage>
        <taxon>Eukaryota</taxon>
        <taxon>Metazoa</taxon>
        <taxon>Spiralia</taxon>
        <taxon>Gnathifera</taxon>
        <taxon>Rotifera</taxon>
        <taxon>Eurotatoria</taxon>
        <taxon>Bdelloidea</taxon>
        <taxon>Philodinida</taxon>
        <taxon>Philodinidae</taxon>
        <taxon>Rotaria</taxon>
    </lineage>
</organism>
<comment type="subcellular location">
    <subcellularLocation>
        <location evidence="1">Membrane</location>
        <topology evidence="1">Multi-pass membrane protein</topology>
    </subcellularLocation>
</comment>
<dbReference type="PROSITE" id="PS50013">
    <property type="entry name" value="CHROMO_2"/>
    <property type="match status" value="1"/>
</dbReference>
<dbReference type="AlphaFoldDB" id="A0A817T665"/>
<feature type="transmembrane region" description="Helical" evidence="7">
    <location>
        <begin position="180"/>
        <end position="198"/>
    </location>
</feature>
<dbReference type="SMART" id="SM00298">
    <property type="entry name" value="CHROMO"/>
    <property type="match status" value="1"/>
</dbReference>
<dbReference type="PANTHER" id="PTHR10231">
    <property type="entry name" value="NUCLEOTIDE-SUGAR TRANSMEMBRANE TRANSPORTER"/>
    <property type="match status" value="1"/>
</dbReference>
<dbReference type="Pfam" id="PF04142">
    <property type="entry name" value="Nuc_sug_transp"/>
    <property type="match status" value="1"/>
</dbReference>
<evidence type="ECO:0000256" key="6">
    <source>
        <dbReference type="SAM" id="MobiDB-lite"/>
    </source>
</evidence>
<dbReference type="Proteomes" id="UP000663825">
    <property type="component" value="Unassembled WGS sequence"/>
</dbReference>
<dbReference type="InterPro" id="IPR016197">
    <property type="entry name" value="Chromo-like_dom_sf"/>
</dbReference>
<feature type="compositionally biased region" description="Polar residues" evidence="6">
    <location>
        <begin position="16"/>
        <end position="26"/>
    </location>
</feature>
<keyword evidence="4 7" id="KW-1133">Transmembrane helix</keyword>
<feature type="region of interest" description="Disordered" evidence="6">
    <location>
        <begin position="9"/>
        <end position="38"/>
    </location>
</feature>
<dbReference type="EMBL" id="CAJNXB010003244">
    <property type="protein sequence ID" value="CAF3303106.1"/>
    <property type="molecule type" value="Genomic_DNA"/>
</dbReference>